<accession>A0ABS5ES15</accession>
<dbReference type="Gene3D" id="3.30.450.40">
    <property type="match status" value="1"/>
</dbReference>
<sequence length="162" mass="17333">MEALSRAAAGLAAAGQPHTGLAALDAALAEAVGHRLFTVLVLDATRGVSRRAYSSRPEAYPILGEKPLRRETEFHRLVVEEGRPRFCRDRADIIRAFPDHALILSLGCEGAVNLPIRWDGQTLGALNLLHGAGHYDEAQMPVLSVFAAVAVAPVLRILADAP</sequence>
<dbReference type="RefSeq" id="WP_246526220.1">
    <property type="nucleotide sequence ID" value="NZ_JAAGBB010000002.1"/>
</dbReference>
<evidence type="ECO:0000313" key="2">
    <source>
        <dbReference type="EMBL" id="MBR0663096.1"/>
    </source>
</evidence>
<gene>
    <name evidence="2" type="ORF">GXW71_01890</name>
</gene>
<proteinExistence type="predicted"/>
<keyword evidence="3" id="KW-1185">Reference proteome</keyword>
<dbReference type="InterPro" id="IPR003018">
    <property type="entry name" value="GAF"/>
</dbReference>
<reference evidence="3" key="1">
    <citation type="journal article" date="2021" name="Syst. Appl. Microbiol.">
        <title>Roseomonas hellenica sp. nov., isolated from roots of wild-growing Alkanna tinctoria.</title>
        <authorList>
            <person name="Rat A."/>
            <person name="Naranjo H.D."/>
            <person name="Lebbe L."/>
            <person name="Cnockaert M."/>
            <person name="Krigas N."/>
            <person name="Grigoriadou K."/>
            <person name="Maloupa E."/>
            <person name="Willems A."/>
        </authorList>
    </citation>
    <scope>NUCLEOTIDE SEQUENCE [LARGE SCALE GENOMIC DNA]</scope>
    <source>
        <strain evidence="3">LMG 31523</strain>
    </source>
</reference>
<evidence type="ECO:0000259" key="1">
    <source>
        <dbReference type="Pfam" id="PF13185"/>
    </source>
</evidence>
<dbReference type="EMBL" id="JAAGBB010000002">
    <property type="protein sequence ID" value="MBR0663096.1"/>
    <property type="molecule type" value="Genomic_DNA"/>
</dbReference>
<dbReference type="Proteomes" id="UP001196870">
    <property type="component" value="Unassembled WGS sequence"/>
</dbReference>
<dbReference type="Pfam" id="PF13185">
    <property type="entry name" value="GAF_2"/>
    <property type="match status" value="1"/>
</dbReference>
<comment type="caution">
    <text evidence="2">The sequence shown here is derived from an EMBL/GenBank/DDBJ whole genome shotgun (WGS) entry which is preliminary data.</text>
</comment>
<dbReference type="SUPFAM" id="SSF55781">
    <property type="entry name" value="GAF domain-like"/>
    <property type="match status" value="1"/>
</dbReference>
<evidence type="ECO:0000313" key="3">
    <source>
        <dbReference type="Proteomes" id="UP001196870"/>
    </source>
</evidence>
<organism evidence="2 3">
    <name type="scientific">Plastoroseomonas hellenica</name>
    <dbReference type="NCBI Taxonomy" id="2687306"/>
    <lineage>
        <taxon>Bacteria</taxon>
        <taxon>Pseudomonadati</taxon>
        <taxon>Pseudomonadota</taxon>
        <taxon>Alphaproteobacteria</taxon>
        <taxon>Acetobacterales</taxon>
        <taxon>Acetobacteraceae</taxon>
        <taxon>Plastoroseomonas</taxon>
    </lineage>
</organism>
<name>A0ABS5ES15_9PROT</name>
<feature type="domain" description="GAF" evidence="1">
    <location>
        <begin position="23"/>
        <end position="149"/>
    </location>
</feature>
<protein>
    <submittedName>
        <fullName evidence="2">GAF domain-containing protein</fullName>
    </submittedName>
</protein>
<dbReference type="InterPro" id="IPR029016">
    <property type="entry name" value="GAF-like_dom_sf"/>
</dbReference>